<evidence type="ECO:0000313" key="2">
    <source>
        <dbReference type="EMBL" id="RYR26150.1"/>
    </source>
</evidence>
<feature type="compositionally biased region" description="Low complexity" evidence="1">
    <location>
        <begin position="1"/>
        <end position="20"/>
    </location>
</feature>
<dbReference type="EMBL" id="SDMP01000012">
    <property type="protein sequence ID" value="RYR26150.1"/>
    <property type="molecule type" value="Genomic_DNA"/>
</dbReference>
<comment type="caution">
    <text evidence="2">The sequence shown here is derived from an EMBL/GenBank/DDBJ whole genome shotgun (WGS) entry which is preliminary data.</text>
</comment>
<feature type="compositionally biased region" description="Low complexity" evidence="1">
    <location>
        <begin position="33"/>
        <end position="53"/>
    </location>
</feature>
<evidence type="ECO:0000256" key="1">
    <source>
        <dbReference type="SAM" id="MobiDB-lite"/>
    </source>
</evidence>
<evidence type="ECO:0000313" key="3">
    <source>
        <dbReference type="Proteomes" id="UP000289738"/>
    </source>
</evidence>
<accession>A0A445AIC9</accession>
<name>A0A445AIC9_ARAHY</name>
<dbReference type="AlphaFoldDB" id="A0A445AIC9"/>
<feature type="region of interest" description="Disordered" evidence="1">
    <location>
        <begin position="1"/>
        <end position="117"/>
    </location>
</feature>
<dbReference type="Proteomes" id="UP000289738">
    <property type="component" value="Chromosome B02"/>
</dbReference>
<gene>
    <name evidence="2" type="ORF">Ahy_B02g060313</name>
</gene>
<sequence length="117" mass="11308">MGDSETVVAEAPAAETHAAAGFGDSASNPTQEAASTVAEPAAEAATQANSAYALSYSNTGDGNAYAEDPNAMQPEAQTNSMEDSKQGTEAPSGLGTAATGSSQVNGGPVGAIANATV</sequence>
<reference evidence="2 3" key="1">
    <citation type="submission" date="2019-01" db="EMBL/GenBank/DDBJ databases">
        <title>Sequencing of cultivated peanut Arachis hypogaea provides insights into genome evolution and oil improvement.</title>
        <authorList>
            <person name="Chen X."/>
        </authorList>
    </citation>
    <scope>NUCLEOTIDE SEQUENCE [LARGE SCALE GENOMIC DNA]</scope>
    <source>
        <strain evidence="3">cv. Fuhuasheng</strain>
        <tissue evidence="2">Leaves</tissue>
    </source>
</reference>
<proteinExistence type="predicted"/>
<protein>
    <submittedName>
        <fullName evidence="2">Uncharacterized protein</fullName>
    </submittedName>
</protein>
<keyword evidence="3" id="KW-1185">Reference proteome</keyword>
<organism evidence="2 3">
    <name type="scientific">Arachis hypogaea</name>
    <name type="common">Peanut</name>
    <dbReference type="NCBI Taxonomy" id="3818"/>
    <lineage>
        <taxon>Eukaryota</taxon>
        <taxon>Viridiplantae</taxon>
        <taxon>Streptophyta</taxon>
        <taxon>Embryophyta</taxon>
        <taxon>Tracheophyta</taxon>
        <taxon>Spermatophyta</taxon>
        <taxon>Magnoliopsida</taxon>
        <taxon>eudicotyledons</taxon>
        <taxon>Gunneridae</taxon>
        <taxon>Pentapetalae</taxon>
        <taxon>rosids</taxon>
        <taxon>fabids</taxon>
        <taxon>Fabales</taxon>
        <taxon>Fabaceae</taxon>
        <taxon>Papilionoideae</taxon>
        <taxon>50 kb inversion clade</taxon>
        <taxon>dalbergioids sensu lato</taxon>
        <taxon>Dalbergieae</taxon>
        <taxon>Pterocarpus clade</taxon>
        <taxon>Arachis</taxon>
    </lineage>
</organism>